<dbReference type="Gene3D" id="3.40.50.300">
    <property type="entry name" value="P-loop containing nucleotide triphosphate hydrolases"/>
    <property type="match status" value="1"/>
</dbReference>
<gene>
    <name evidence="6" type="ORF">G3N55_12430</name>
</gene>
<keyword evidence="7" id="KW-1185">Reference proteome</keyword>
<protein>
    <submittedName>
        <fullName evidence="6">ATP-binding cassette domain-containing protein</fullName>
    </submittedName>
</protein>
<evidence type="ECO:0000256" key="2">
    <source>
        <dbReference type="ARBA" id="ARBA00022448"/>
    </source>
</evidence>
<dbReference type="RefSeq" id="WP_163300028.1">
    <property type="nucleotide sequence ID" value="NZ_JAAGRR010000255.1"/>
</dbReference>
<organism evidence="6 7">
    <name type="scientific">Dissulfurirhabdus thermomarina</name>
    <dbReference type="NCBI Taxonomy" id="1765737"/>
    <lineage>
        <taxon>Bacteria</taxon>
        <taxon>Deltaproteobacteria</taxon>
        <taxon>Dissulfurirhabdaceae</taxon>
        <taxon>Dissulfurirhabdus</taxon>
    </lineage>
</organism>
<dbReference type="PROSITE" id="PS50893">
    <property type="entry name" value="ABC_TRANSPORTER_2"/>
    <property type="match status" value="1"/>
</dbReference>
<comment type="similarity">
    <text evidence="1">Belongs to the ABC transporter superfamily.</text>
</comment>
<evidence type="ECO:0000313" key="7">
    <source>
        <dbReference type="Proteomes" id="UP000469346"/>
    </source>
</evidence>
<accession>A0A6N9TR49</accession>
<comment type="caution">
    <text evidence="6">The sequence shown here is derived from an EMBL/GenBank/DDBJ whole genome shotgun (WGS) entry which is preliminary data.</text>
</comment>
<evidence type="ECO:0000259" key="5">
    <source>
        <dbReference type="PROSITE" id="PS50893"/>
    </source>
</evidence>
<evidence type="ECO:0000313" key="6">
    <source>
        <dbReference type="EMBL" id="NDY43639.1"/>
    </source>
</evidence>
<dbReference type="PANTHER" id="PTHR43335:SF4">
    <property type="entry name" value="ABC TRANSPORTER, ATP-BINDING PROTEIN"/>
    <property type="match status" value="1"/>
</dbReference>
<dbReference type="GO" id="GO:0005524">
    <property type="term" value="F:ATP binding"/>
    <property type="evidence" value="ECO:0007669"/>
    <property type="project" value="UniProtKB-KW"/>
</dbReference>
<dbReference type="SUPFAM" id="SSF52540">
    <property type="entry name" value="P-loop containing nucleoside triphosphate hydrolases"/>
    <property type="match status" value="1"/>
</dbReference>
<dbReference type="CDD" id="cd03230">
    <property type="entry name" value="ABC_DR_subfamily_A"/>
    <property type="match status" value="1"/>
</dbReference>
<dbReference type="Proteomes" id="UP000469346">
    <property type="component" value="Unassembled WGS sequence"/>
</dbReference>
<dbReference type="InterPro" id="IPR003439">
    <property type="entry name" value="ABC_transporter-like_ATP-bd"/>
</dbReference>
<keyword evidence="2" id="KW-0813">Transport</keyword>
<dbReference type="Pfam" id="PF00005">
    <property type="entry name" value="ABC_tran"/>
    <property type="match status" value="1"/>
</dbReference>
<sequence length="239" mass="26230">MEAMIEAQGIGMDYGRFRAVHEVSFRVGRGEVVGLLGPNGAGKTTIMKILATQLAPTRGTARVAGHDVRSAPREVRSALGYLPEEVPLYEEMEVREYLDFVAAARRIHGLHRRTRLEWVRRQCRLEAVWCQPVGRLSKGYRQRVGLAQALVHDPPVLILDEPTSGLDPLQIIEVRDLVRRLARDKAVLFSTHILQEVAAVADRVLVLSDGELVADDPLPVLARAGGALRVAVAAEGDVA</sequence>
<name>A0A6N9TR49_DISTH</name>
<dbReference type="InterPro" id="IPR003593">
    <property type="entry name" value="AAA+_ATPase"/>
</dbReference>
<evidence type="ECO:0000256" key="1">
    <source>
        <dbReference type="ARBA" id="ARBA00005417"/>
    </source>
</evidence>
<dbReference type="SMART" id="SM00382">
    <property type="entry name" value="AAA"/>
    <property type="match status" value="1"/>
</dbReference>
<dbReference type="EMBL" id="JAAGRR010000255">
    <property type="protein sequence ID" value="NDY43639.1"/>
    <property type="molecule type" value="Genomic_DNA"/>
</dbReference>
<dbReference type="PANTHER" id="PTHR43335">
    <property type="entry name" value="ABC TRANSPORTER, ATP-BINDING PROTEIN"/>
    <property type="match status" value="1"/>
</dbReference>
<reference evidence="6 7" key="1">
    <citation type="submission" date="2020-02" db="EMBL/GenBank/DDBJ databases">
        <title>Comparative genomics of sulfur disproportionating microorganisms.</title>
        <authorList>
            <person name="Ward L.M."/>
            <person name="Bertran E."/>
            <person name="Johnston D.T."/>
        </authorList>
    </citation>
    <scope>NUCLEOTIDE SEQUENCE [LARGE SCALE GENOMIC DNA]</scope>
    <source>
        <strain evidence="6 7">DSM 100025</strain>
    </source>
</reference>
<keyword evidence="3" id="KW-0547">Nucleotide-binding</keyword>
<dbReference type="InterPro" id="IPR027417">
    <property type="entry name" value="P-loop_NTPase"/>
</dbReference>
<dbReference type="GO" id="GO:0016887">
    <property type="term" value="F:ATP hydrolysis activity"/>
    <property type="evidence" value="ECO:0007669"/>
    <property type="project" value="InterPro"/>
</dbReference>
<evidence type="ECO:0000256" key="4">
    <source>
        <dbReference type="ARBA" id="ARBA00022840"/>
    </source>
</evidence>
<keyword evidence="4 6" id="KW-0067">ATP-binding</keyword>
<feature type="non-terminal residue" evidence="6">
    <location>
        <position position="239"/>
    </location>
</feature>
<feature type="domain" description="ABC transporter" evidence="5">
    <location>
        <begin position="5"/>
        <end position="234"/>
    </location>
</feature>
<evidence type="ECO:0000256" key="3">
    <source>
        <dbReference type="ARBA" id="ARBA00022741"/>
    </source>
</evidence>
<dbReference type="AlphaFoldDB" id="A0A6N9TR49"/>
<proteinExistence type="inferred from homology"/>